<dbReference type="SMART" id="SM00355">
    <property type="entry name" value="ZnF_C2H2"/>
    <property type="match status" value="2"/>
</dbReference>
<feature type="domain" description="C2H2-type" evidence="7">
    <location>
        <begin position="373"/>
        <end position="400"/>
    </location>
</feature>
<sequence>MLSTHNPTSSIQRRRQLHRRQNSLEVPMINTHMSASSRQRPSGHRRGLSIDQGMTLLSRQEVSMPTNQQRPSSQHSVQETQQHRPYQPGLYHMDPNQQHFFRPAFMEQDIASAEQAKQAILNLEQHIQTVYRTYGYVPQTPLSQSQPQMPNTPIIVATRPTTPCSNYQQSMSGHPEGPLLDVSPMPNSVAVSPMHPGMSPMPVQYANVPVVQVQEPYQDNNSVYAESFAGDYSCTPSYTSSMVDPSSPMRSPMDGKFNPMPTVYEAISPAPSHATYAHDSMMLPSEAASNMSYYTDSPQRSAVSPREAMLQTLDIDASIEDTGVSPQEVQRYISPQDHCDGKWTCLFEGCNKKFGRKENIRAHVQTHLGDRQFKCNHCGKCFVRQHDLKRHAKIHSGDKPHKCPCGNGFARQDALTRHRQRGVCDGALPGFERSQVRRGRPRKNTYDISERLERAAHQREINARRNSEFTAYASSSASEASYPSTPAANVNNEFDTEDFANYQQPDGKYPVAELSHYTPPTSPFSTGNTSPKKEYKYTADDLSSLPTVDVKVAPSSPPQLPHSPPPSSQCPSQPFGSSDNTFSFSSVDCKPIIIEENECLSPAATSSSHSIDEKDDFSPNATHAAESAFMGSEDMLEFNPSMYGGPGDSLFNASLDAWLESH</sequence>
<feature type="domain" description="C2H2-type" evidence="7">
    <location>
        <begin position="343"/>
        <end position="372"/>
    </location>
</feature>
<dbReference type="PROSITE" id="PS00028">
    <property type="entry name" value="ZINC_FINGER_C2H2_1"/>
    <property type="match status" value="2"/>
</dbReference>
<dbReference type="GO" id="GO:0045944">
    <property type="term" value="P:positive regulation of transcription by RNA polymerase II"/>
    <property type="evidence" value="ECO:0007669"/>
    <property type="project" value="UniProtKB-ARBA"/>
</dbReference>
<evidence type="ECO:0000259" key="7">
    <source>
        <dbReference type="PROSITE" id="PS50157"/>
    </source>
</evidence>
<dbReference type="InterPro" id="IPR050329">
    <property type="entry name" value="GLI_C2H2-zinc-finger"/>
</dbReference>
<dbReference type="GO" id="GO:0005634">
    <property type="term" value="C:nucleus"/>
    <property type="evidence" value="ECO:0007669"/>
    <property type="project" value="UniProtKB-ARBA"/>
</dbReference>
<dbReference type="PANTHER" id="PTHR19818">
    <property type="entry name" value="ZINC FINGER PROTEIN ZIC AND GLI"/>
    <property type="match status" value="1"/>
</dbReference>
<accession>A0A9N8K013</accession>
<feature type="region of interest" description="Disordered" evidence="6">
    <location>
        <begin position="500"/>
        <end position="534"/>
    </location>
</feature>
<dbReference type="PANTHER" id="PTHR19818:SF144">
    <property type="entry name" value="METALLOTHIONEIN EXPRESSION ACTIVATOR-RELATED"/>
    <property type="match status" value="1"/>
</dbReference>
<dbReference type="AlphaFoldDB" id="A0A9N8K013"/>
<feature type="compositionally biased region" description="Basic residues" evidence="6">
    <location>
        <begin position="12"/>
        <end position="21"/>
    </location>
</feature>
<dbReference type="InterPro" id="IPR036236">
    <property type="entry name" value="Znf_C2H2_sf"/>
</dbReference>
<feature type="compositionally biased region" description="Polar residues" evidence="6">
    <location>
        <begin position="1"/>
        <end position="11"/>
    </location>
</feature>
<keyword evidence="3 5" id="KW-0863">Zinc-finger</keyword>
<feature type="compositionally biased region" description="Polar residues" evidence="6">
    <location>
        <begin position="31"/>
        <end position="40"/>
    </location>
</feature>
<dbReference type="SUPFAM" id="SSF57667">
    <property type="entry name" value="beta-beta-alpha zinc fingers"/>
    <property type="match status" value="2"/>
</dbReference>
<dbReference type="InterPro" id="IPR013087">
    <property type="entry name" value="Znf_C2H2_type"/>
</dbReference>
<dbReference type="GO" id="GO:0008270">
    <property type="term" value="F:zinc ion binding"/>
    <property type="evidence" value="ECO:0007669"/>
    <property type="project" value="UniProtKB-KW"/>
</dbReference>
<protein>
    <recommendedName>
        <fullName evidence="7">C2H2-type domain-containing protein</fullName>
    </recommendedName>
</protein>
<feature type="region of interest" description="Disordered" evidence="6">
    <location>
        <begin position="1"/>
        <end position="48"/>
    </location>
</feature>
<name>A0A9N8K013_9PEZI</name>
<dbReference type="PROSITE" id="PS50157">
    <property type="entry name" value="ZINC_FINGER_C2H2_2"/>
    <property type="match status" value="2"/>
</dbReference>
<keyword evidence="2" id="KW-0677">Repeat</keyword>
<evidence type="ECO:0000256" key="1">
    <source>
        <dbReference type="ARBA" id="ARBA00022723"/>
    </source>
</evidence>
<comment type="caution">
    <text evidence="8">The sequence shown here is derived from an EMBL/GenBank/DDBJ whole genome shotgun (WGS) entry which is preliminary data.</text>
</comment>
<organism evidence="8 9">
    <name type="scientific">Aureobasidium mustum</name>
    <dbReference type="NCBI Taxonomy" id="2773714"/>
    <lineage>
        <taxon>Eukaryota</taxon>
        <taxon>Fungi</taxon>
        <taxon>Dikarya</taxon>
        <taxon>Ascomycota</taxon>
        <taxon>Pezizomycotina</taxon>
        <taxon>Dothideomycetes</taxon>
        <taxon>Dothideomycetidae</taxon>
        <taxon>Dothideales</taxon>
        <taxon>Saccotheciaceae</taxon>
        <taxon>Aureobasidium</taxon>
    </lineage>
</organism>
<dbReference type="GO" id="GO:0000981">
    <property type="term" value="F:DNA-binding transcription factor activity, RNA polymerase II-specific"/>
    <property type="evidence" value="ECO:0007669"/>
    <property type="project" value="TreeGrafter"/>
</dbReference>
<keyword evidence="4" id="KW-0862">Zinc</keyword>
<dbReference type="EMBL" id="CAIJEO010000006">
    <property type="protein sequence ID" value="CAD0094629.1"/>
    <property type="molecule type" value="Genomic_DNA"/>
</dbReference>
<evidence type="ECO:0000256" key="6">
    <source>
        <dbReference type="SAM" id="MobiDB-lite"/>
    </source>
</evidence>
<evidence type="ECO:0000256" key="5">
    <source>
        <dbReference type="PROSITE-ProRule" id="PRU00042"/>
    </source>
</evidence>
<keyword evidence="1" id="KW-0479">Metal-binding</keyword>
<dbReference type="Pfam" id="PF00096">
    <property type="entry name" value="zf-C2H2"/>
    <property type="match status" value="1"/>
</dbReference>
<evidence type="ECO:0000313" key="9">
    <source>
        <dbReference type="Proteomes" id="UP000714618"/>
    </source>
</evidence>
<evidence type="ECO:0000313" key="8">
    <source>
        <dbReference type="EMBL" id="CAD0094629.1"/>
    </source>
</evidence>
<feature type="region of interest" description="Disordered" evidence="6">
    <location>
        <begin position="604"/>
        <end position="624"/>
    </location>
</feature>
<feature type="compositionally biased region" description="Pro residues" evidence="6">
    <location>
        <begin position="555"/>
        <end position="568"/>
    </location>
</feature>
<evidence type="ECO:0000256" key="4">
    <source>
        <dbReference type="ARBA" id="ARBA00022833"/>
    </source>
</evidence>
<evidence type="ECO:0000256" key="2">
    <source>
        <dbReference type="ARBA" id="ARBA00022737"/>
    </source>
</evidence>
<dbReference type="OrthoDB" id="8117402at2759"/>
<reference evidence="8" key="1">
    <citation type="submission" date="2020-06" db="EMBL/GenBank/DDBJ databases">
        <authorList>
            <person name="Onetto C."/>
        </authorList>
    </citation>
    <scope>NUCLEOTIDE SEQUENCE</scope>
</reference>
<dbReference type="FunFam" id="3.30.160.60:FF:001649">
    <property type="entry name" value="C2H2 transcription factor Swi5"/>
    <property type="match status" value="1"/>
</dbReference>
<dbReference type="GO" id="GO:0000978">
    <property type="term" value="F:RNA polymerase II cis-regulatory region sequence-specific DNA binding"/>
    <property type="evidence" value="ECO:0007669"/>
    <property type="project" value="TreeGrafter"/>
</dbReference>
<feature type="region of interest" description="Disordered" evidence="6">
    <location>
        <begin position="548"/>
        <end position="577"/>
    </location>
</feature>
<gene>
    <name evidence="8" type="ORF">AWRI4233_LOCUS4794</name>
</gene>
<evidence type="ECO:0000256" key="3">
    <source>
        <dbReference type="ARBA" id="ARBA00022771"/>
    </source>
</evidence>
<dbReference type="Gene3D" id="3.30.160.60">
    <property type="entry name" value="Classic Zinc Finger"/>
    <property type="match status" value="3"/>
</dbReference>
<dbReference type="Proteomes" id="UP000714618">
    <property type="component" value="Unassembled WGS sequence"/>
</dbReference>
<proteinExistence type="predicted"/>
<keyword evidence="9" id="KW-1185">Reference proteome</keyword>
<feature type="region of interest" description="Disordered" evidence="6">
    <location>
        <begin position="62"/>
        <end position="83"/>
    </location>
</feature>